<sequence length="679" mass="70563">MRTTSRPLAALAVLLTTALAGIPALSFPADARGDRDRDSVSRAAERYGLSETELKAMLEADPDLRVAGPGLYYVDPAAPESAPGPMVVGHAFPLSETFELHSKPGSQRTIYLDFNGENVSDTWWNGADGAPYTVPNMTHPAWTLDGNPGSFSDTERMLIQDVFLRVAEDYAPFDVDVTTEEPDEAALTRANAGDQVYGTRALITPSQTALDEICGGGCGGVAFLDVFDIESPSGVAQPAWVFPQNLGPDNAKYIADATTHEVGHNLSLMHDGTTSEGYYSGHGANADPFAFLWGPIMGAPYDAAVTQWGLNDYPGGKLGGPGGDPDGFQANVDDIVTISESGAPIRSDEAGGTVATAAATIPGTGYISSRTDVDVYNLGTCSGTVTVAANNAAVSPNLDIKVELLSAGGTQLAVHDPPAVGQTYDVAGGLDATVTATGAPSATYYARIDGVGAGNATTSYTDYGSVGAYTLQVSGCDNAPPVTAPSVPRNLVGVQTGEGVVDLDWDVPSTDGGGVITQYNVYLDGTLLGNVPGSSTAAQVIDVAGGEHDFGVAAVNSAGEGPQAHVTVEVDDPDPEAKPGKPIIGPAKPGRKGGPKTATVSWLPPTGVTNPPIDGFEFIAYKQNRQGRYVRVFAMEFDEVFPNVKYTTPQRGLYKFAVRAHNGLGYGPLSAKSNAVRPR</sequence>
<evidence type="ECO:0000313" key="7">
    <source>
        <dbReference type="Proteomes" id="UP000245507"/>
    </source>
</evidence>
<dbReference type="PROSITE" id="PS50853">
    <property type="entry name" value="FN3"/>
    <property type="match status" value="2"/>
</dbReference>
<evidence type="ECO:0000256" key="1">
    <source>
        <dbReference type="ARBA" id="ARBA00023295"/>
    </source>
</evidence>
<keyword evidence="2" id="KW-0119">Carbohydrate metabolism</keyword>
<keyword evidence="4" id="KW-0732">Signal</keyword>
<keyword evidence="2" id="KW-0624">Polysaccharide degradation</keyword>
<gene>
    <name evidence="6" type="ORF">DJ010_12955</name>
</gene>
<comment type="caution">
    <text evidence="6">The sequence shown here is derived from an EMBL/GenBank/DDBJ whole genome shotgun (WGS) entry which is preliminary data.</text>
</comment>
<protein>
    <recommendedName>
        <fullName evidence="5">Fibronectin type-III domain-containing protein</fullName>
    </recommendedName>
</protein>
<dbReference type="SUPFAM" id="SSF55486">
    <property type="entry name" value="Metalloproteases ('zincins'), catalytic domain"/>
    <property type="match status" value="1"/>
</dbReference>
<evidence type="ECO:0000256" key="3">
    <source>
        <dbReference type="SAM" id="MobiDB-lite"/>
    </source>
</evidence>
<dbReference type="GO" id="GO:0000272">
    <property type="term" value="P:polysaccharide catabolic process"/>
    <property type="evidence" value="ECO:0007669"/>
    <property type="project" value="UniProtKB-KW"/>
</dbReference>
<evidence type="ECO:0000256" key="2">
    <source>
        <dbReference type="ARBA" id="ARBA00023326"/>
    </source>
</evidence>
<dbReference type="SUPFAM" id="SSF49265">
    <property type="entry name" value="Fibronectin type III"/>
    <property type="match status" value="1"/>
</dbReference>
<dbReference type="AlphaFoldDB" id="A0A316THA7"/>
<dbReference type="Proteomes" id="UP000245507">
    <property type="component" value="Unassembled WGS sequence"/>
</dbReference>
<dbReference type="InterPro" id="IPR003961">
    <property type="entry name" value="FN3_dom"/>
</dbReference>
<keyword evidence="7" id="KW-1185">Reference proteome</keyword>
<dbReference type="Gene3D" id="2.60.120.380">
    <property type="match status" value="1"/>
</dbReference>
<feature type="chain" id="PRO_5038514459" description="Fibronectin type-III domain-containing protein" evidence="4">
    <location>
        <begin position="21"/>
        <end position="679"/>
    </location>
</feature>
<accession>A0A316THA7</accession>
<reference evidence="6 7" key="1">
    <citation type="submission" date="2018-05" db="EMBL/GenBank/DDBJ databases">
        <title>Nocardioides silvaticus genome.</title>
        <authorList>
            <person name="Li C."/>
            <person name="Wang G."/>
        </authorList>
    </citation>
    <scope>NUCLEOTIDE SEQUENCE [LARGE SCALE GENOMIC DNA]</scope>
    <source>
        <strain evidence="6 7">CCTCC AB 2018079</strain>
    </source>
</reference>
<dbReference type="EMBL" id="QGDD01000005">
    <property type="protein sequence ID" value="PWN02609.1"/>
    <property type="molecule type" value="Genomic_DNA"/>
</dbReference>
<name>A0A316THA7_9ACTN</name>
<feature type="domain" description="Fibronectin type-III" evidence="5">
    <location>
        <begin position="578"/>
        <end position="679"/>
    </location>
</feature>
<evidence type="ECO:0000256" key="4">
    <source>
        <dbReference type="SAM" id="SignalP"/>
    </source>
</evidence>
<dbReference type="GO" id="GO:0016798">
    <property type="term" value="F:hydrolase activity, acting on glycosyl bonds"/>
    <property type="evidence" value="ECO:0007669"/>
    <property type="project" value="UniProtKB-KW"/>
</dbReference>
<feature type="domain" description="Fibronectin type-III" evidence="5">
    <location>
        <begin position="487"/>
        <end position="575"/>
    </location>
</feature>
<dbReference type="RefSeq" id="WP_109694315.1">
    <property type="nucleotide sequence ID" value="NZ_QGDD01000005.1"/>
</dbReference>
<dbReference type="InterPro" id="IPR013783">
    <property type="entry name" value="Ig-like_fold"/>
</dbReference>
<dbReference type="SMART" id="SM00060">
    <property type="entry name" value="FN3"/>
    <property type="match status" value="2"/>
</dbReference>
<evidence type="ECO:0000313" key="6">
    <source>
        <dbReference type="EMBL" id="PWN02609.1"/>
    </source>
</evidence>
<feature type="region of interest" description="Disordered" evidence="3">
    <location>
        <begin position="572"/>
        <end position="606"/>
    </location>
</feature>
<evidence type="ECO:0000259" key="5">
    <source>
        <dbReference type="PROSITE" id="PS50853"/>
    </source>
</evidence>
<proteinExistence type="predicted"/>
<organism evidence="6 7">
    <name type="scientific">Nocardioides silvaticus</name>
    <dbReference type="NCBI Taxonomy" id="2201891"/>
    <lineage>
        <taxon>Bacteria</taxon>
        <taxon>Bacillati</taxon>
        <taxon>Actinomycetota</taxon>
        <taxon>Actinomycetes</taxon>
        <taxon>Propionibacteriales</taxon>
        <taxon>Nocardioidaceae</taxon>
        <taxon>Nocardioides</taxon>
    </lineage>
</organism>
<dbReference type="OrthoDB" id="954626at2"/>
<dbReference type="CDD" id="cd00063">
    <property type="entry name" value="FN3"/>
    <property type="match status" value="2"/>
</dbReference>
<dbReference type="Gene3D" id="2.60.40.10">
    <property type="entry name" value="Immunoglobulins"/>
    <property type="match status" value="2"/>
</dbReference>
<keyword evidence="1" id="KW-0326">Glycosidase</keyword>
<feature type="signal peptide" evidence="4">
    <location>
        <begin position="1"/>
        <end position="20"/>
    </location>
</feature>
<keyword evidence="1" id="KW-0378">Hydrolase</keyword>
<dbReference type="InterPro" id="IPR036116">
    <property type="entry name" value="FN3_sf"/>
</dbReference>